<protein>
    <submittedName>
        <fullName evidence="2">Uncharacterized protein</fullName>
    </submittedName>
</protein>
<name>A0A553NVE5_TIGCA</name>
<dbReference type="Proteomes" id="UP000318571">
    <property type="component" value="Chromosome 1"/>
</dbReference>
<keyword evidence="1" id="KW-0472">Membrane</keyword>
<comment type="caution">
    <text evidence="2">The sequence shown here is derived from an EMBL/GenBank/DDBJ whole genome shotgun (WGS) entry which is preliminary data.</text>
</comment>
<dbReference type="EMBL" id="VCGU01000010">
    <property type="protein sequence ID" value="TRY69392.1"/>
    <property type="molecule type" value="Genomic_DNA"/>
</dbReference>
<feature type="transmembrane region" description="Helical" evidence="1">
    <location>
        <begin position="157"/>
        <end position="184"/>
    </location>
</feature>
<proteinExistence type="predicted"/>
<evidence type="ECO:0000256" key="1">
    <source>
        <dbReference type="SAM" id="Phobius"/>
    </source>
</evidence>
<dbReference type="AlphaFoldDB" id="A0A553NVE5"/>
<keyword evidence="1" id="KW-0812">Transmembrane</keyword>
<feature type="transmembrane region" description="Helical" evidence="1">
    <location>
        <begin position="69"/>
        <end position="92"/>
    </location>
</feature>
<organism evidence="2 3">
    <name type="scientific">Tigriopus californicus</name>
    <name type="common">Marine copepod</name>
    <dbReference type="NCBI Taxonomy" id="6832"/>
    <lineage>
        <taxon>Eukaryota</taxon>
        <taxon>Metazoa</taxon>
        <taxon>Ecdysozoa</taxon>
        <taxon>Arthropoda</taxon>
        <taxon>Crustacea</taxon>
        <taxon>Multicrustacea</taxon>
        <taxon>Hexanauplia</taxon>
        <taxon>Copepoda</taxon>
        <taxon>Harpacticoida</taxon>
        <taxon>Harpacticidae</taxon>
        <taxon>Tigriopus</taxon>
    </lineage>
</organism>
<sequence>MTKPRRSKEMDSREPNTREAAAEIKSGILMVGVLCILIGLYHWIITLVWNNMDFENPACPIHGGSLLTWLDATAFLLITTGLQGLAFSGAMGRLSGDRGICCQDICGGFFGKGVFYLLFLVLYLSSIYGIITMGDLVQSEIQMDFPNVRKSYCHPVVVYSSLIAMFALLMAFVVTLGFVLIYLWQALTWTKTRPKKISSSYYLLESRAKGERDDILKDLGFADK</sequence>
<feature type="transmembrane region" description="Helical" evidence="1">
    <location>
        <begin position="28"/>
        <end position="49"/>
    </location>
</feature>
<reference evidence="2 3" key="1">
    <citation type="journal article" date="2018" name="Nat. Ecol. Evol.">
        <title>Genomic signatures of mitonuclear coevolution across populations of Tigriopus californicus.</title>
        <authorList>
            <person name="Barreto F.S."/>
            <person name="Watson E.T."/>
            <person name="Lima T.G."/>
            <person name="Willett C.S."/>
            <person name="Edmands S."/>
            <person name="Li W."/>
            <person name="Burton R.S."/>
        </authorList>
    </citation>
    <scope>NUCLEOTIDE SEQUENCE [LARGE SCALE GENOMIC DNA]</scope>
    <source>
        <strain evidence="2 3">San Diego</strain>
    </source>
</reference>
<keyword evidence="1" id="KW-1133">Transmembrane helix</keyword>
<feature type="transmembrane region" description="Helical" evidence="1">
    <location>
        <begin position="113"/>
        <end position="137"/>
    </location>
</feature>
<evidence type="ECO:0000313" key="2">
    <source>
        <dbReference type="EMBL" id="TRY69392.1"/>
    </source>
</evidence>
<gene>
    <name evidence="2" type="ORF">TCAL_02189</name>
</gene>
<evidence type="ECO:0000313" key="3">
    <source>
        <dbReference type="Proteomes" id="UP000318571"/>
    </source>
</evidence>
<accession>A0A553NVE5</accession>
<keyword evidence="3" id="KW-1185">Reference proteome</keyword>